<dbReference type="RefSeq" id="WP_315623697.1">
    <property type="nucleotide sequence ID" value="NZ_JAUHMF010000001.1"/>
</dbReference>
<dbReference type="InterPro" id="IPR029056">
    <property type="entry name" value="Ribokinase-like"/>
</dbReference>
<keyword evidence="3 5" id="KW-0418">Kinase</keyword>
<evidence type="ECO:0000313" key="6">
    <source>
        <dbReference type="Proteomes" id="UP001254165"/>
    </source>
</evidence>
<evidence type="ECO:0000256" key="3">
    <source>
        <dbReference type="ARBA" id="ARBA00022777"/>
    </source>
</evidence>
<dbReference type="Pfam" id="PF00294">
    <property type="entry name" value="PfkB"/>
    <property type="match status" value="1"/>
</dbReference>
<evidence type="ECO:0000259" key="4">
    <source>
        <dbReference type="Pfam" id="PF00294"/>
    </source>
</evidence>
<dbReference type="InterPro" id="IPR052700">
    <property type="entry name" value="Carb_kinase_PfkB-like"/>
</dbReference>
<accession>A0ABU3NJL3</accession>
<dbReference type="Proteomes" id="UP001254165">
    <property type="component" value="Unassembled WGS sequence"/>
</dbReference>
<organism evidence="5 6">
    <name type="scientific">Thermanaerothrix solaris</name>
    <dbReference type="NCBI Taxonomy" id="3058434"/>
    <lineage>
        <taxon>Bacteria</taxon>
        <taxon>Bacillati</taxon>
        <taxon>Chloroflexota</taxon>
        <taxon>Anaerolineae</taxon>
        <taxon>Anaerolineales</taxon>
        <taxon>Anaerolineaceae</taxon>
        <taxon>Thermanaerothrix</taxon>
    </lineage>
</organism>
<dbReference type="InterPro" id="IPR011611">
    <property type="entry name" value="PfkB_dom"/>
</dbReference>
<comment type="caution">
    <text evidence="5">The sequence shown here is derived from an EMBL/GenBank/DDBJ whole genome shotgun (WGS) entry which is preliminary data.</text>
</comment>
<gene>
    <name evidence="5" type="ORF">QYE77_02120</name>
</gene>
<evidence type="ECO:0000256" key="1">
    <source>
        <dbReference type="ARBA" id="ARBA00010688"/>
    </source>
</evidence>
<proteinExistence type="inferred from homology"/>
<dbReference type="Gene3D" id="3.40.1190.20">
    <property type="match status" value="1"/>
</dbReference>
<dbReference type="SUPFAM" id="SSF53613">
    <property type="entry name" value="Ribokinase-like"/>
    <property type="match status" value="1"/>
</dbReference>
<dbReference type="PANTHER" id="PTHR43320">
    <property type="entry name" value="SUGAR KINASE"/>
    <property type="match status" value="1"/>
</dbReference>
<name>A0ABU3NJL3_9CHLR</name>
<dbReference type="CDD" id="cd01166">
    <property type="entry name" value="KdgK"/>
    <property type="match status" value="1"/>
</dbReference>
<keyword evidence="6" id="KW-1185">Reference proteome</keyword>
<evidence type="ECO:0000313" key="5">
    <source>
        <dbReference type="EMBL" id="MDT8897046.1"/>
    </source>
</evidence>
<dbReference type="GO" id="GO:0016301">
    <property type="term" value="F:kinase activity"/>
    <property type="evidence" value="ECO:0007669"/>
    <property type="project" value="UniProtKB-KW"/>
</dbReference>
<dbReference type="PANTHER" id="PTHR43320:SF2">
    <property type="entry name" value="2-DEHYDRO-3-DEOXYGLUCONOKINASE_2-DEHYDRO-3-DEOXYGALACTONOKINASE"/>
    <property type="match status" value="1"/>
</dbReference>
<protein>
    <submittedName>
        <fullName evidence="5">Sugar kinase</fullName>
    </submittedName>
</protein>
<sequence length="384" mass="43401">MMQNLRFNITKDDLSRFSGKGPVFVTFGETLIRDTPADFQRLERTANVHISLAGSELTVATLLARFGIPSAYITRVPDNPYGWLVRDTARSHGIDTRYFVWANKAEPIGRLLYEIGRTPRKSVGWYQRMFSAASKMGAGMVNWQEALRDCELFHTSGITFGLAYHSKYEQNYLLEAFYEAMNFKPEHCWVGIDFNYRATLWTPEQCREVMTPLIRDHVDILITTIEDMAAVYGFGCGQYSPEQIDKGEMGDITDNDLRSLASHLGDYFKAKIVAITIRYPDSFEENRWESAVMNEQGYFFRSPAVKSITLLDRLGGGDTWNGGFYYGLLTAGFNVEGLQKGLLVGDAATRIKQTLMFDLPVVTKTEVQDLLKADVEGGGKRVSR</sequence>
<keyword evidence="2" id="KW-0808">Transferase</keyword>
<reference evidence="5 6" key="1">
    <citation type="submission" date="2023-07" db="EMBL/GenBank/DDBJ databases">
        <title>Novel species of Thermanaerothrix with wide hydrolytic capabilities.</title>
        <authorList>
            <person name="Zayulina K.S."/>
            <person name="Podosokorskaya O.A."/>
            <person name="Elcheninov A.G."/>
        </authorList>
    </citation>
    <scope>NUCLEOTIDE SEQUENCE [LARGE SCALE GENOMIC DNA]</scope>
    <source>
        <strain evidence="5 6">4228-RoL</strain>
    </source>
</reference>
<comment type="similarity">
    <text evidence="1">Belongs to the carbohydrate kinase PfkB family.</text>
</comment>
<evidence type="ECO:0000256" key="2">
    <source>
        <dbReference type="ARBA" id="ARBA00022679"/>
    </source>
</evidence>
<dbReference type="EMBL" id="JAUHMF010000001">
    <property type="protein sequence ID" value="MDT8897046.1"/>
    <property type="molecule type" value="Genomic_DNA"/>
</dbReference>
<feature type="domain" description="Carbohydrate kinase PfkB" evidence="4">
    <location>
        <begin position="26"/>
        <end position="233"/>
    </location>
</feature>